<accession>A0A366DJF4</accession>
<dbReference type="InterPro" id="IPR029063">
    <property type="entry name" value="SAM-dependent_MTases_sf"/>
</dbReference>
<sequence length="365" mass="40100">MGADVAAEAVLREIAWRARYGDQPSQSVQVAFALEHEAKQLDYLMTLGADDPAITAGTLEDPWLSVRQDLVELVRAVYGGADAECATRGIAVKDEPGPGSFAPDDPWRVARGAAELAAHRLVTACAAHRYDLNALSLHYGSDKWGGHWYTPHYDRHFAPLRDRRVRVLELGIGGYQVPDAGGASLRMWKQYFRRGLIVGLDYFDKSGIAEPRIQPVRGDQGDPEFLARLGADLGPFDIIIDDGSHLSGDVIASFEGLFAHLRPGGLYVVEDTQTSYWSGWGGSSTELDSPATSIGYLKTLVDALHHRDVEADAGRAPGRFDEWVGGLHFYHNLVVIEKRRNAEQSAAPWVPRNTNPMAWLKNAES</sequence>
<dbReference type="GO" id="GO:0008168">
    <property type="term" value="F:methyltransferase activity"/>
    <property type="evidence" value="ECO:0007669"/>
    <property type="project" value="UniProtKB-KW"/>
</dbReference>
<comment type="pathway">
    <text evidence="1">Antibiotic biosynthesis.</text>
</comment>
<evidence type="ECO:0000256" key="3">
    <source>
        <dbReference type="ARBA" id="ARBA00022679"/>
    </source>
</evidence>
<keyword evidence="8" id="KW-1185">Reference proteome</keyword>
<keyword evidence="2" id="KW-0489">Methyltransferase</keyword>
<dbReference type="Pfam" id="PF17843">
    <property type="entry name" value="MycE_N"/>
    <property type="match status" value="1"/>
</dbReference>
<evidence type="ECO:0000256" key="2">
    <source>
        <dbReference type="ARBA" id="ARBA00022603"/>
    </source>
</evidence>
<comment type="caution">
    <text evidence="7">The sequence shown here is derived from an EMBL/GenBank/DDBJ whole genome shotgun (WGS) entry which is preliminary data.</text>
</comment>
<dbReference type="GO" id="GO:0017000">
    <property type="term" value="P:antibiotic biosynthetic process"/>
    <property type="evidence" value="ECO:0007669"/>
    <property type="project" value="UniProtKB-KW"/>
</dbReference>
<keyword evidence="5" id="KW-0045">Antibiotic biosynthesis</keyword>
<evidence type="ECO:0000259" key="6">
    <source>
        <dbReference type="Pfam" id="PF17843"/>
    </source>
</evidence>
<dbReference type="Gene3D" id="3.30.1050.30">
    <property type="match status" value="1"/>
</dbReference>
<dbReference type="STRING" id="1210090.GCA_001613185_04089"/>
<keyword evidence="3" id="KW-0808">Transferase</keyword>
<evidence type="ECO:0000256" key="5">
    <source>
        <dbReference type="ARBA" id="ARBA00023194"/>
    </source>
</evidence>
<dbReference type="AlphaFoldDB" id="A0A366DJF4"/>
<dbReference type="InterPro" id="IPR040800">
    <property type="entry name" value="MycE_N"/>
</dbReference>
<proteinExistence type="predicted"/>
<name>A0A366DJF4_9NOCA</name>
<dbReference type="PROSITE" id="PS50890">
    <property type="entry name" value="PUA"/>
    <property type="match status" value="1"/>
</dbReference>
<evidence type="ECO:0000313" key="7">
    <source>
        <dbReference type="EMBL" id="RBO90161.1"/>
    </source>
</evidence>
<reference evidence="7 8" key="1">
    <citation type="submission" date="2018-06" db="EMBL/GenBank/DDBJ databases">
        <title>Genomic Encyclopedia of Type Strains, Phase IV (KMG-IV): sequencing the most valuable type-strain genomes for metagenomic binning, comparative biology and taxonomic classification.</title>
        <authorList>
            <person name="Goeker M."/>
        </authorList>
    </citation>
    <scope>NUCLEOTIDE SEQUENCE [LARGE SCALE GENOMIC DNA]</scope>
    <source>
        <strain evidence="7 8">DSM 44599</strain>
    </source>
</reference>
<evidence type="ECO:0000256" key="1">
    <source>
        <dbReference type="ARBA" id="ARBA00004792"/>
    </source>
</evidence>
<gene>
    <name evidence="7" type="ORF">DFR74_10645</name>
</gene>
<protein>
    <recommendedName>
        <fullName evidence="6">Methyltransferase MycE N-terminal domain-containing protein</fullName>
    </recommendedName>
</protein>
<dbReference type="EMBL" id="QNRE01000006">
    <property type="protein sequence ID" value="RBO90161.1"/>
    <property type="molecule type" value="Genomic_DNA"/>
</dbReference>
<organism evidence="7 8">
    <name type="scientific">Nocardia puris</name>
    <dbReference type="NCBI Taxonomy" id="208602"/>
    <lineage>
        <taxon>Bacteria</taxon>
        <taxon>Bacillati</taxon>
        <taxon>Actinomycetota</taxon>
        <taxon>Actinomycetes</taxon>
        <taxon>Mycobacteriales</taxon>
        <taxon>Nocardiaceae</taxon>
        <taxon>Nocardia</taxon>
    </lineage>
</organism>
<dbReference type="GO" id="GO:0032259">
    <property type="term" value="P:methylation"/>
    <property type="evidence" value="ECO:0007669"/>
    <property type="project" value="UniProtKB-KW"/>
</dbReference>
<dbReference type="OrthoDB" id="9816424at2"/>
<evidence type="ECO:0000256" key="4">
    <source>
        <dbReference type="ARBA" id="ARBA00022691"/>
    </source>
</evidence>
<feature type="domain" description="Methyltransferase MycE N-terminal" evidence="6">
    <location>
        <begin position="1"/>
        <end position="84"/>
    </location>
</feature>
<evidence type="ECO:0000313" key="8">
    <source>
        <dbReference type="Proteomes" id="UP000252586"/>
    </source>
</evidence>
<dbReference type="Proteomes" id="UP000252586">
    <property type="component" value="Unassembled WGS sequence"/>
</dbReference>
<keyword evidence="4" id="KW-0949">S-adenosyl-L-methionine</keyword>
<dbReference type="Gene3D" id="3.40.50.150">
    <property type="entry name" value="Vaccinia Virus protein VP39"/>
    <property type="match status" value="1"/>
</dbReference>
<dbReference type="SUPFAM" id="SSF53335">
    <property type="entry name" value="S-adenosyl-L-methionine-dependent methyltransferases"/>
    <property type="match status" value="1"/>
</dbReference>